<evidence type="ECO:0000313" key="4">
    <source>
        <dbReference type="Proteomes" id="UP000184073"/>
    </source>
</evidence>
<sequence>MHCTPSTKLLLFGLATTALAARQPYDVRKIIDAFRNPHDDLTILCSHRGLRWNGTAENSRDAYFRTAEAGIECIETDIRLSKDLELPMIHDSGLGRVTDVGEQAGEPAYNPFTGEGYDPKVAESNFTGFMEDLHLRDEQGRVRFERVPTLPEMVQTIHDAEMNVVLELDFKDQAAVEPAYWALKSLKNAAGIPANEWCIYKLQATWYKSPEEFEALPWVQDAFANGIQLSFIPVYEPAYHTKMDQLASLKAFAKTNYTISAEIELMSTDGVSYELLDLVKERQNSPNFRIKSAGTFYAIGDFFEQESDLTFFVTGAFSLPEDIRHNNSVYVFQENKPPVLLDSKVKDYSVDGHDYRSDFNWIMEQGYNWVISETVDVWDVLLRKQGKRNIQHMIADGQAVADETRSNGWYKRHAKDFRI</sequence>
<dbReference type="AlphaFoldDB" id="A0A1L9PY30"/>
<reference evidence="4" key="1">
    <citation type="journal article" date="2017" name="Genome Biol.">
        <title>Comparative genomics reveals high biological diversity and specific adaptations in the industrially and medically important fungal genus Aspergillus.</title>
        <authorList>
            <person name="de Vries R.P."/>
            <person name="Riley R."/>
            <person name="Wiebenga A."/>
            <person name="Aguilar-Osorio G."/>
            <person name="Amillis S."/>
            <person name="Uchima C.A."/>
            <person name="Anderluh G."/>
            <person name="Asadollahi M."/>
            <person name="Askin M."/>
            <person name="Barry K."/>
            <person name="Battaglia E."/>
            <person name="Bayram O."/>
            <person name="Benocci T."/>
            <person name="Braus-Stromeyer S.A."/>
            <person name="Caldana C."/>
            <person name="Canovas D."/>
            <person name="Cerqueira G.C."/>
            <person name="Chen F."/>
            <person name="Chen W."/>
            <person name="Choi C."/>
            <person name="Clum A."/>
            <person name="Dos Santos R.A."/>
            <person name="Damasio A.R."/>
            <person name="Diallinas G."/>
            <person name="Emri T."/>
            <person name="Fekete E."/>
            <person name="Flipphi M."/>
            <person name="Freyberg S."/>
            <person name="Gallo A."/>
            <person name="Gournas C."/>
            <person name="Habgood R."/>
            <person name="Hainaut M."/>
            <person name="Harispe M.L."/>
            <person name="Henrissat B."/>
            <person name="Hilden K.S."/>
            <person name="Hope R."/>
            <person name="Hossain A."/>
            <person name="Karabika E."/>
            <person name="Karaffa L."/>
            <person name="Karanyi Z."/>
            <person name="Krasevec N."/>
            <person name="Kuo A."/>
            <person name="Kusch H."/>
            <person name="LaButti K."/>
            <person name="Lagendijk E.L."/>
            <person name="Lapidus A."/>
            <person name="Levasseur A."/>
            <person name="Lindquist E."/>
            <person name="Lipzen A."/>
            <person name="Logrieco A.F."/>
            <person name="MacCabe A."/>
            <person name="Maekelae M.R."/>
            <person name="Malavazi I."/>
            <person name="Melin P."/>
            <person name="Meyer V."/>
            <person name="Mielnichuk N."/>
            <person name="Miskei M."/>
            <person name="Molnar A.P."/>
            <person name="Mule G."/>
            <person name="Ngan C.Y."/>
            <person name="Orejas M."/>
            <person name="Orosz E."/>
            <person name="Ouedraogo J.P."/>
            <person name="Overkamp K.M."/>
            <person name="Park H.-S."/>
            <person name="Perrone G."/>
            <person name="Piumi F."/>
            <person name="Punt P.J."/>
            <person name="Ram A.F."/>
            <person name="Ramon A."/>
            <person name="Rauscher S."/>
            <person name="Record E."/>
            <person name="Riano-Pachon D.M."/>
            <person name="Robert V."/>
            <person name="Roehrig J."/>
            <person name="Ruller R."/>
            <person name="Salamov A."/>
            <person name="Salih N.S."/>
            <person name="Samson R.A."/>
            <person name="Sandor E."/>
            <person name="Sanguinetti M."/>
            <person name="Schuetze T."/>
            <person name="Sepcic K."/>
            <person name="Shelest E."/>
            <person name="Sherlock G."/>
            <person name="Sophianopoulou V."/>
            <person name="Squina F.M."/>
            <person name="Sun H."/>
            <person name="Susca A."/>
            <person name="Todd R.B."/>
            <person name="Tsang A."/>
            <person name="Unkles S.E."/>
            <person name="van de Wiele N."/>
            <person name="van Rossen-Uffink D."/>
            <person name="Oliveira J.V."/>
            <person name="Vesth T.C."/>
            <person name="Visser J."/>
            <person name="Yu J.-H."/>
            <person name="Zhou M."/>
            <person name="Andersen M.R."/>
            <person name="Archer D.B."/>
            <person name="Baker S.E."/>
            <person name="Benoit I."/>
            <person name="Brakhage A.A."/>
            <person name="Braus G.H."/>
            <person name="Fischer R."/>
            <person name="Frisvad J.C."/>
            <person name="Goldman G.H."/>
            <person name="Houbraken J."/>
            <person name="Oakley B."/>
            <person name="Pocsi I."/>
            <person name="Scazzocchio C."/>
            <person name="Seiboth B."/>
            <person name="vanKuyk P.A."/>
            <person name="Wortman J."/>
            <person name="Dyer P.S."/>
            <person name="Grigoriev I.V."/>
        </authorList>
    </citation>
    <scope>NUCLEOTIDE SEQUENCE [LARGE SCALE GENOMIC DNA]</scope>
    <source>
        <strain evidence="4">CBS 583.65</strain>
    </source>
</reference>
<feature type="domain" description="GP-PDE" evidence="2">
    <location>
        <begin position="47"/>
        <end position="175"/>
    </location>
</feature>
<dbReference type="RefSeq" id="XP_040672203.1">
    <property type="nucleotide sequence ID" value="XM_040810642.1"/>
</dbReference>
<dbReference type="SUPFAM" id="SSF51695">
    <property type="entry name" value="PLC-like phosphodiesterases"/>
    <property type="match status" value="1"/>
</dbReference>
<evidence type="ECO:0000259" key="2">
    <source>
        <dbReference type="Pfam" id="PF03009"/>
    </source>
</evidence>
<feature type="chain" id="PRO_5013154698" description="GP-PDE domain-containing protein" evidence="1">
    <location>
        <begin position="21"/>
        <end position="419"/>
    </location>
</feature>
<dbReference type="GeneID" id="63726153"/>
<dbReference type="InterPro" id="IPR017946">
    <property type="entry name" value="PLC-like_Pdiesterase_TIM-brl"/>
</dbReference>
<proteinExistence type="predicted"/>
<dbReference type="STRING" id="1036611.A0A1L9PY30"/>
<dbReference type="PANTHER" id="PTHR43805:SF1">
    <property type="entry name" value="GP-PDE DOMAIN-CONTAINING PROTEIN"/>
    <property type="match status" value="1"/>
</dbReference>
<dbReference type="PANTHER" id="PTHR43805">
    <property type="entry name" value="GLYCEROPHOSPHORYL DIESTER PHOSPHODIESTERASE"/>
    <property type="match status" value="1"/>
</dbReference>
<accession>A0A1L9PY30</accession>
<name>A0A1L9PY30_ASPVE</name>
<feature type="signal peptide" evidence="1">
    <location>
        <begin position="1"/>
        <end position="20"/>
    </location>
</feature>
<dbReference type="Pfam" id="PF03009">
    <property type="entry name" value="GDPD"/>
    <property type="match status" value="1"/>
</dbReference>
<keyword evidence="1" id="KW-0732">Signal</keyword>
<protein>
    <recommendedName>
        <fullName evidence="2">GP-PDE domain-containing protein</fullName>
    </recommendedName>
</protein>
<dbReference type="Gene3D" id="3.20.20.190">
    <property type="entry name" value="Phosphatidylinositol (PI) phosphodiesterase"/>
    <property type="match status" value="1"/>
</dbReference>
<dbReference type="OrthoDB" id="1058301at2759"/>
<evidence type="ECO:0000256" key="1">
    <source>
        <dbReference type="SAM" id="SignalP"/>
    </source>
</evidence>
<keyword evidence="4" id="KW-1185">Reference proteome</keyword>
<dbReference type="InterPro" id="IPR030395">
    <property type="entry name" value="GP_PDE_dom"/>
</dbReference>
<dbReference type="EMBL" id="KV878135">
    <property type="protein sequence ID" value="OJJ06441.1"/>
    <property type="molecule type" value="Genomic_DNA"/>
</dbReference>
<dbReference type="VEuPathDB" id="FungiDB:ASPVEDRAFT_32739"/>
<gene>
    <name evidence="3" type="ORF">ASPVEDRAFT_32739</name>
</gene>
<dbReference type="Proteomes" id="UP000184073">
    <property type="component" value="Unassembled WGS sequence"/>
</dbReference>
<evidence type="ECO:0000313" key="3">
    <source>
        <dbReference type="EMBL" id="OJJ06441.1"/>
    </source>
</evidence>
<dbReference type="GO" id="GO:0008081">
    <property type="term" value="F:phosphoric diester hydrolase activity"/>
    <property type="evidence" value="ECO:0007669"/>
    <property type="project" value="InterPro"/>
</dbReference>
<organism evidence="3 4">
    <name type="scientific">Aspergillus versicolor CBS 583.65</name>
    <dbReference type="NCBI Taxonomy" id="1036611"/>
    <lineage>
        <taxon>Eukaryota</taxon>
        <taxon>Fungi</taxon>
        <taxon>Dikarya</taxon>
        <taxon>Ascomycota</taxon>
        <taxon>Pezizomycotina</taxon>
        <taxon>Eurotiomycetes</taxon>
        <taxon>Eurotiomycetidae</taxon>
        <taxon>Eurotiales</taxon>
        <taxon>Aspergillaceae</taxon>
        <taxon>Aspergillus</taxon>
        <taxon>Aspergillus subgen. Nidulantes</taxon>
    </lineage>
</organism>
<dbReference type="GO" id="GO:0006629">
    <property type="term" value="P:lipid metabolic process"/>
    <property type="evidence" value="ECO:0007669"/>
    <property type="project" value="InterPro"/>
</dbReference>